<dbReference type="EMBL" id="CP119311">
    <property type="protein sequence ID" value="WEK37722.1"/>
    <property type="molecule type" value="Genomic_DNA"/>
</dbReference>
<dbReference type="InterPro" id="IPR038619">
    <property type="entry name" value="MraZ_sf"/>
</dbReference>
<dbReference type="InterPro" id="IPR037914">
    <property type="entry name" value="SpoVT-AbrB_sf"/>
</dbReference>
<evidence type="ECO:0000313" key="10">
    <source>
        <dbReference type="Proteomes" id="UP001220610"/>
    </source>
</evidence>
<dbReference type="InterPro" id="IPR035642">
    <property type="entry name" value="MraZ_N"/>
</dbReference>
<keyword evidence="5 7" id="KW-0238">DNA-binding</keyword>
<dbReference type="InterPro" id="IPR020603">
    <property type="entry name" value="MraZ_dom"/>
</dbReference>
<dbReference type="GO" id="GO:0003700">
    <property type="term" value="F:DNA-binding transcription factor activity"/>
    <property type="evidence" value="ECO:0007669"/>
    <property type="project" value="UniProtKB-UniRule"/>
</dbReference>
<dbReference type="InterPro" id="IPR035644">
    <property type="entry name" value="MraZ_C"/>
</dbReference>
<dbReference type="PANTHER" id="PTHR34701:SF1">
    <property type="entry name" value="TRANSCRIPTIONAL REGULATOR MRAZ"/>
    <property type="match status" value="1"/>
</dbReference>
<dbReference type="SUPFAM" id="SSF89447">
    <property type="entry name" value="AbrB/MazE/MraZ-like"/>
    <property type="match status" value="1"/>
</dbReference>
<dbReference type="HAMAP" id="MF_01008">
    <property type="entry name" value="MraZ"/>
    <property type="match status" value="1"/>
</dbReference>
<evidence type="ECO:0000259" key="8">
    <source>
        <dbReference type="PROSITE" id="PS51740"/>
    </source>
</evidence>
<name>A0AAJ5WW64_9BACT</name>
<dbReference type="Proteomes" id="UP001220610">
    <property type="component" value="Chromosome"/>
</dbReference>
<dbReference type="InterPro" id="IPR003444">
    <property type="entry name" value="MraZ"/>
</dbReference>
<dbReference type="AlphaFoldDB" id="A0AAJ5WW64"/>
<dbReference type="Pfam" id="PF02381">
    <property type="entry name" value="MraZ"/>
    <property type="match status" value="2"/>
</dbReference>
<organism evidence="9 10">
    <name type="scientific">Candidatus Pseudobacter hemicellulosilyticus</name>
    <dbReference type="NCBI Taxonomy" id="3121375"/>
    <lineage>
        <taxon>Bacteria</taxon>
        <taxon>Pseudomonadati</taxon>
        <taxon>Bacteroidota</taxon>
        <taxon>Chitinophagia</taxon>
        <taxon>Chitinophagales</taxon>
        <taxon>Chitinophagaceae</taxon>
        <taxon>Pseudobacter</taxon>
    </lineage>
</organism>
<gene>
    <name evidence="7 9" type="primary">mraZ</name>
    <name evidence="9" type="ORF">P0Y53_09430</name>
</gene>
<dbReference type="NCBIfam" id="TIGR00242">
    <property type="entry name" value="division/cell wall cluster transcriptional repressor MraZ"/>
    <property type="match status" value="1"/>
</dbReference>
<evidence type="ECO:0000256" key="1">
    <source>
        <dbReference type="ARBA" id="ARBA00013860"/>
    </source>
</evidence>
<feature type="domain" description="SpoVT-AbrB" evidence="8">
    <location>
        <begin position="7"/>
        <end position="53"/>
    </location>
</feature>
<comment type="subcellular location">
    <subcellularLocation>
        <location evidence="7">Cytoplasm</location>
        <location evidence="7">Nucleoid</location>
    </subcellularLocation>
</comment>
<protein>
    <recommendedName>
        <fullName evidence="1 7">Transcriptional regulator MraZ</fullName>
    </recommendedName>
</protein>
<dbReference type="GO" id="GO:0000976">
    <property type="term" value="F:transcription cis-regulatory region binding"/>
    <property type="evidence" value="ECO:0007669"/>
    <property type="project" value="TreeGrafter"/>
</dbReference>
<evidence type="ECO:0000313" key="9">
    <source>
        <dbReference type="EMBL" id="WEK37722.1"/>
    </source>
</evidence>
<dbReference type="PANTHER" id="PTHR34701">
    <property type="entry name" value="TRANSCRIPTIONAL REGULATOR MRAZ"/>
    <property type="match status" value="1"/>
</dbReference>
<keyword evidence="6 7" id="KW-0804">Transcription</keyword>
<evidence type="ECO:0000256" key="5">
    <source>
        <dbReference type="ARBA" id="ARBA00023125"/>
    </source>
</evidence>
<dbReference type="GO" id="GO:2000143">
    <property type="term" value="P:negative regulation of DNA-templated transcription initiation"/>
    <property type="evidence" value="ECO:0007669"/>
    <property type="project" value="TreeGrafter"/>
</dbReference>
<dbReference type="CDD" id="cd16320">
    <property type="entry name" value="MraZ_N"/>
    <property type="match status" value="1"/>
</dbReference>
<comment type="similarity">
    <text evidence="7">Belongs to the MraZ family.</text>
</comment>
<dbReference type="CDD" id="cd16321">
    <property type="entry name" value="MraZ_C"/>
    <property type="match status" value="1"/>
</dbReference>
<dbReference type="GO" id="GO:0005737">
    <property type="term" value="C:cytoplasm"/>
    <property type="evidence" value="ECO:0007669"/>
    <property type="project" value="UniProtKB-UniRule"/>
</dbReference>
<evidence type="ECO:0000256" key="4">
    <source>
        <dbReference type="ARBA" id="ARBA00023015"/>
    </source>
</evidence>
<dbReference type="Gene3D" id="3.40.1550.20">
    <property type="entry name" value="Transcriptional regulator MraZ domain"/>
    <property type="match status" value="1"/>
</dbReference>
<evidence type="ECO:0000256" key="7">
    <source>
        <dbReference type="HAMAP-Rule" id="MF_01008"/>
    </source>
</evidence>
<dbReference type="InterPro" id="IPR007159">
    <property type="entry name" value="SpoVT-AbrB_dom"/>
</dbReference>
<dbReference type="PROSITE" id="PS51740">
    <property type="entry name" value="SPOVT_ABRB"/>
    <property type="match status" value="2"/>
</dbReference>
<dbReference type="GO" id="GO:0009295">
    <property type="term" value="C:nucleoid"/>
    <property type="evidence" value="ECO:0007669"/>
    <property type="project" value="UniProtKB-SubCell"/>
</dbReference>
<accession>A0AAJ5WW64</accession>
<feature type="domain" description="SpoVT-AbrB" evidence="8">
    <location>
        <begin position="82"/>
        <end position="125"/>
    </location>
</feature>
<evidence type="ECO:0000256" key="2">
    <source>
        <dbReference type="ARBA" id="ARBA00022490"/>
    </source>
</evidence>
<reference evidence="9" key="1">
    <citation type="submission" date="2023-03" db="EMBL/GenBank/DDBJ databases">
        <title>Andean soil-derived lignocellulolytic bacterial consortium as a source of novel taxa and putative plastic-active enzymes.</title>
        <authorList>
            <person name="Diaz-Garcia L."/>
            <person name="Chuvochina M."/>
            <person name="Feuerriegel G."/>
            <person name="Bunk B."/>
            <person name="Sproer C."/>
            <person name="Streit W.R."/>
            <person name="Rodriguez L.M."/>
            <person name="Overmann J."/>
            <person name="Jimenez D.J."/>
        </authorList>
    </citation>
    <scope>NUCLEOTIDE SEQUENCE</scope>
    <source>
        <strain evidence="9">MAG 7</strain>
    </source>
</reference>
<evidence type="ECO:0000256" key="3">
    <source>
        <dbReference type="ARBA" id="ARBA00022737"/>
    </source>
</evidence>
<comment type="subunit">
    <text evidence="7">Forms oligomers.</text>
</comment>
<sequence length="157" mass="17683">MIEFLGEYEATLDSKGRFLLPAGFKKQLPEEAGTQFVVNRGFEKCLTLYPMLSWKPIFSEISKLNDFDPKVREFRRNFLNGATVLELDSAGRLLLPSNLKGHAGLEKDIVLVAAMNKIEIWDKDKYHQLFESFSPEAFSELAQQVMAGANHSGPSTL</sequence>
<keyword evidence="3" id="KW-0677">Repeat</keyword>
<proteinExistence type="inferred from homology"/>
<keyword evidence="4 7" id="KW-0805">Transcription regulation</keyword>
<evidence type="ECO:0000256" key="6">
    <source>
        <dbReference type="ARBA" id="ARBA00023163"/>
    </source>
</evidence>
<keyword evidence="2 7" id="KW-0963">Cytoplasm</keyword>